<name>A0A0V0IYM2_SOLCH</name>
<sequence>MLLGHFKNGIGCVVDTSKVVQLWRIRHGCGNISGESEQLSSKLVRHFRRSVEINCVGVKDFIRDERK</sequence>
<evidence type="ECO:0000313" key="1">
    <source>
        <dbReference type="EMBL" id="JAP37179.1"/>
    </source>
</evidence>
<accession>A0A0V0IYM2</accession>
<dbReference type="EMBL" id="GEDG01001207">
    <property type="protein sequence ID" value="JAP37179.1"/>
    <property type="molecule type" value="Transcribed_RNA"/>
</dbReference>
<proteinExistence type="predicted"/>
<protein>
    <submittedName>
        <fullName evidence="1">Putative ovule protein</fullName>
    </submittedName>
</protein>
<reference evidence="1" key="1">
    <citation type="submission" date="2015-12" db="EMBL/GenBank/DDBJ databases">
        <title>Gene expression during late stages of embryo sac development: a critical building block for successful pollen-pistil interactions.</title>
        <authorList>
            <person name="Liu Y."/>
            <person name="Joly V."/>
            <person name="Sabar M."/>
            <person name="Matton D.P."/>
        </authorList>
    </citation>
    <scope>NUCLEOTIDE SEQUENCE</scope>
</reference>
<dbReference type="AlphaFoldDB" id="A0A0V0IYM2"/>
<organism evidence="1">
    <name type="scientific">Solanum chacoense</name>
    <name type="common">Chaco potato</name>
    <dbReference type="NCBI Taxonomy" id="4108"/>
    <lineage>
        <taxon>Eukaryota</taxon>
        <taxon>Viridiplantae</taxon>
        <taxon>Streptophyta</taxon>
        <taxon>Embryophyta</taxon>
        <taxon>Tracheophyta</taxon>
        <taxon>Spermatophyta</taxon>
        <taxon>Magnoliopsida</taxon>
        <taxon>eudicotyledons</taxon>
        <taxon>Gunneridae</taxon>
        <taxon>Pentapetalae</taxon>
        <taxon>asterids</taxon>
        <taxon>lamiids</taxon>
        <taxon>Solanales</taxon>
        <taxon>Solanaceae</taxon>
        <taxon>Solanoideae</taxon>
        <taxon>Solaneae</taxon>
        <taxon>Solanum</taxon>
    </lineage>
</organism>